<dbReference type="EMBL" id="JRAA01000002">
    <property type="protein sequence ID" value="KHF24960.1"/>
    <property type="molecule type" value="Genomic_DNA"/>
</dbReference>
<comment type="caution">
    <text evidence="3">The sequence shown here is derived from an EMBL/GenBank/DDBJ whole genome shotgun (WGS) entry which is preliminary data.</text>
</comment>
<keyword evidence="4" id="KW-1185">Reference proteome</keyword>
<evidence type="ECO:0000313" key="4">
    <source>
        <dbReference type="Proteomes" id="UP000030856"/>
    </source>
</evidence>
<dbReference type="SMART" id="SM00327">
    <property type="entry name" value="VWA"/>
    <property type="match status" value="1"/>
</dbReference>
<evidence type="ECO:0000256" key="1">
    <source>
        <dbReference type="SAM" id="SignalP"/>
    </source>
</evidence>
<dbReference type="Pfam" id="PF00092">
    <property type="entry name" value="VWA"/>
    <property type="match status" value="1"/>
</dbReference>
<feature type="chain" id="PRO_5002056793" evidence="1">
    <location>
        <begin position="26"/>
        <end position="450"/>
    </location>
</feature>
<dbReference type="OrthoDB" id="9783818at2"/>
<dbReference type="Gene3D" id="2.60.120.200">
    <property type="match status" value="1"/>
</dbReference>
<dbReference type="InterPro" id="IPR036465">
    <property type="entry name" value="vWFA_dom_sf"/>
</dbReference>
<dbReference type="SUPFAM" id="SSF53300">
    <property type="entry name" value="vWA-like"/>
    <property type="match status" value="1"/>
</dbReference>
<dbReference type="STRING" id="2340.JV46_08770"/>
<accession>A0A0B0H791</accession>
<dbReference type="RefSeq" id="WP_052132175.1">
    <property type="nucleotide sequence ID" value="NZ_JRAA01000002.1"/>
</dbReference>
<organism evidence="3 4">
    <name type="scientific">Solemya velum gill symbiont</name>
    <dbReference type="NCBI Taxonomy" id="2340"/>
    <lineage>
        <taxon>Bacteria</taxon>
        <taxon>Pseudomonadati</taxon>
        <taxon>Pseudomonadota</taxon>
        <taxon>Gammaproteobacteria</taxon>
        <taxon>sulfur-oxidizing symbionts</taxon>
    </lineage>
</organism>
<dbReference type="AlphaFoldDB" id="A0A0B0H791"/>
<evidence type="ECO:0000259" key="2">
    <source>
        <dbReference type="PROSITE" id="PS50234"/>
    </source>
</evidence>
<feature type="domain" description="VWFA" evidence="2">
    <location>
        <begin position="28"/>
        <end position="207"/>
    </location>
</feature>
<dbReference type="Gene3D" id="3.40.50.410">
    <property type="entry name" value="von Willebrand factor, type A domain"/>
    <property type="match status" value="1"/>
</dbReference>
<name>A0A0B0H791_SOVGS</name>
<keyword evidence="1" id="KW-0732">Signal</keyword>
<evidence type="ECO:0000313" key="3">
    <source>
        <dbReference type="EMBL" id="KHF24960.1"/>
    </source>
</evidence>
<dbReference type="Proteomes" id="UP000030856">
    <property type="component" value="Unassembled WGS sequence"/>
</dbReference>
<protein>
    <submittedName>
        <fullName evidence="3">Mg-chelatase, subunit ChlD</fullName>
    </submittedName>
</protein>
<dbReference type="InterPro" id="IPR002035">
    <property type="entry name" value="VWF_A"/>
</dbReference>
<sequence length="450" mass="49260">MNHFLKKLAFLSLLVASIAPVSSMAQTNMLFILDGSNSMWGQIDGTAKIDTAKDVLASLLTGLPEGTRAGLMVYGHRDKNSCDDIELVSAIGTDSAASLSNKIRGLTPTGKTPIAAALNASASAFANLQDANNHVILISDGLETCNGDPCAAAAALAKANIQPRVHVIGFDVGKEEQAQLECIPKAGNGRYFNASNANELKAAVAEVKQVAEQSLPEPEPEKRIVELFRDDFDGTELKEHWEVINPDPEAFIVENGELLMVGGSQTPTLNTGQSANVFKLTNEVPKGNWTLSASFNIDFQTEKEAIFLGLYNTEKDYLVVQPMAVHCGNWGNRLCFGIEAIKMSNGEITRFDKWLIREQGFESFVFDEAVMTVMQPIEMRIIKEGRKYRPGILWQSLNPETNATEEKWVELENFTILRQKGKPAMGIYQKSVTNGESAASIDWIKIEGEE</sequence>
<dbReference type="GeneID" id="86992200"/>
<gene>
    <name evidence="3" type="primary">chlD</name>
    <name evidence="3" type="ORF">JV46_08770</name>
</gene>
<reference evidence="3 4" key="1">
    <citation type="journal article" date="2014" name="BMC Genomics">
        <title>The genome of the intracellular bacterium of the coastal bivalve, Solemya velum: a blueprint for thriving in and out of symbiosis.</title>
        <authorList>
            <person name="Dmytrenko O."/>
            <person name="Russell S.L."/>
            <person name="Loo W.T."/>
            <person name="Fontanez K.M."/>
            <person name="Liao L."/>
            <person name="Roeselers G."/>
            <person name="Sharma R."/>
            <person name="Stewart F.J."/>
            <person name="Newton I.L."/>
            <person name="Woyke T."/>
            <person name="Wu D."/>
            <person name="Lang J.M."/>
            <person name="Eisen J.A."/>
            <person name="Cavanaugh C.M."/>
        </authorList>
    </citation>
    <scope>NUCLEOTIDE SEQUENCE [LARGE SCALE GENOMIC DNA]</scope>
    <source>
        <strain evidence="3 4">WH</strain>
    </source>
</reference>
<dbReference type="PATRIC" id="fig|2340.3.peg.1596"/>
<dbReference type="PROSITE" id="PS50234">
    <property type="entry name" value="VWFA"/>
    <property type="match status" value="1"/>
</dbReference>
<proteinExistence type="predicted"/>
<dbReference type="eggNOG" id="COG2304">
    <property type="taxonomic scope" value="Bacteria"/>
</dbReference>
<feature type="signal peptide" evidence="1">
    <location>
        <begin position="1"/>
        <end position="25"/>
    </location>
</feature>